<dbReference type="GO" id="GO:0006487">
    <property type="term" value="P:protein N-linked glycosylation"/>
    <property type="evidence" value="ECO:0007669"/>
    <property type="project" value="TreeGrafter"/>
</dbReference>
<dbReference type="GO" id="GO:0004573">
    <property type="term" value="F:Glc3Man9GlcNAc2 oligosaccharide glucosidase activity"/>
    <property type="evidence" value="ECO:0007669"/>
    <property type="project" value="InterPro"/>
</dbReference>
<dbReference type="SUPFAM" id="SSF48208">
    <property type="entry name" value="Six-hairpin glycosidases"/>
    <property type="match status" value="1"/>
</dbReference>
<name>A0A6G8QAG4_9ACTN</name>
<reference evidence="5 6" key="1">
    <citation type="submission" date="2019-10" db="EMBL/GenBank/DDBJ databases">
        <title>Rubrobacter sp nov SCSIO 52090 isolated from a deep-sea sediment in the South China Sea.</title>
        <authorList>
            <person name="Chen R.W."/>
        </authorList>
    </citation>
    <scope>NUCLEOTIDE SEQUENCE [LARGE SCALE GENOMIC DNA]</scope>
    <source>
        <strain evidence="5 6">SCSIO 52909</strain>
    </source>
</reference>
<keyword evidence="2 5" id="KW-0378">Hydrolase</keyword>
<dbReference type="Gene3D" id="1.50.10.10">
    <property type="match status" value="1"/>
</dbReference>
<proteinExistence type="inferred from homology"/>
<gene>
    <name evidence="5" type="ORF">GBA63_13205</name>
</gene>
<accession>A0A6G8QAG4</accession>
<dbReference type="PANTHER" id="PTHR10412:SF11">
    <property type="entry name" value="MANNOSYL-OLIGOSACCHARIDE GLUCOSIDASE"/>
    <property type="match status" value="1"/>
</dbReference>
<dbReference type="AlphaFoldDB" id="A0A6G8QAG4"/>
<evidence type="ECO:0000259" key="4">
    <source>
        <dbReference type="Pfam" id="PF22422"/>
    </source>
</evidence>
<evidence type="ECO:0000256" key="2">
    <source>
        <dbReference type="ARBA" id="ARBA00022801"/>
    </source>
</evidence>
<dbReference type="KEGG" id="rub:GBA63_13205"/>
<dbReference type="InterPro" id="IPR054491">
    <property type="entry name" value="MGH1-like_GH"/>
</dbReference>
<keyword evidence="3" id="KW-0326">Glycosidase</keyword>
<evidence type="ECO:0000313" key="5">
    <source>
        <dbReference type="EMBL" id="QIN83484.1"/>
    </source>
</evidence>
<dbReference type="GO" id="GO:0009311">
    <property type="term" value="P:oligosaccharide metabolic process"/>
    <property type="evidence" value="ECO:0007669"/>
    <property type="project" value="InterPro"/>
</dbReference>
<dbReference type="PANTHER" id="PTHR10412">
    <property type="entry name" value="MANNOSYL-OLIGOSACCHARIDE GLUCOSIDASE"/>
    <property type="match status" value="1"/>
</dbReference>
<comment type="similarity">
    <text evidence="1">Belongs to the glycosyl hydrolase 63 family.</text>
</comment>
<dbReference type="InterPro" id="IPR012341">
    <property type="entry name" value="6hp_glycosidase-like_sf"/>
</dbReference>
<organism evidence="5 6">
    <name type="scientific">Rubrobacter tropicus</name>
    <dbReference type="NCBI Taxonomy" id="2653851"/>
    <lineage>
        <taxon>Bacteria</taxon>
        <taxon>Bacillati</taxon>
        <taxon>Actinomycetota</taxon>
        <taxon>Rubrobacteria</taxon>
        <taxon>Rubrobacterales</taxon>
        <taxon>Rubrobacteraceae</taxon>
        <taxon>Rubrobacter</taxon>
    </lineage>
</organism>
<sequence length="520" mass="59249">MRGPDGYYDTHLEEPLARENVFREMEPEDVPPPTFEGAKDLLPAPFWEGHDRSIACYWKAWELAFGNLRRPAPGSGFVANFIDTAFNDCLFMWDSAFILLFARYGSRAFDFQRTLDNLYAKQHPDGFICREIGVEDGRDRFQRFDPAGTGPNVMPWTEWEHYATSGDRERLASVFPVLVAYHRWLRRYRTWPDGTYWTTGLGSGMDNQPRFPEREIEDERGWPERILHHAHLVWIDACLQQTLSADLLVKMGGVLGHEEAVGDLRDERDRLTRAANDRLWNEETAFYHDAFPDGTLSELKTVGGYWALLAGVVPEERLERFVAHLERKDEFRRAHRVPSISADHPEYRPDGGYWLGGVWPPTNYMVLRGLERVGCHALTHDIASNHLDNVVRVFGETGTVWENYAPEDAAPGEPARPDFVGWSGLAPVAGLLEYVFGLRADVPNSRLIWDVRLLERHGVRRYPFGPQASLNLSCAPRTSTAEEPRIEADSSIPLEITVRWQNEKKTLKLGAAPGNPEPPA</sequence>
<keyword evidence="6" id="KW-1185">Reference proteome</keyword>
<dbReference type="Pfam" id="PF22422">
    <property type="entry name" value="MGH1-like_GH"/>
    <property type="match status" value="1"/>
</dbReference>
<evidence type="ECO:0000256" key="1">
    <source>
        <dbReference type="ARBA" id="ARBA00010833"/>
    </source>
</evidence>
<dbReference type="Proteomes" id="UP000501452">
    <property type="component" value="Chromosome"/>
</dbReference>
<dbReference type="InterPro" id="IPR004888">
    <property type="entry name" value="Glycoside_hydrolase_63"/>
</dbReference>
<evidence type="ECO:0000313" key="6">
    <source>
        <dbReference type="Proteomes" id="UP000501452"/>
    </source>
</evidence>
<dbReference type="InterPro" id="IPR008928">
    <property type="entry name" value="6-hairpin_glycosidase_sf"/>
</dbReference>
<dbReference type="EMBL" id="CP045119">
    <property type="protein sequence ID" value="QIN83484.1"/>
    <property type="molecule type" value="Genomic_DNA"/>
</dbReference>
<protein>
    <submittedName>
        <fullName evidence="5">Glycoside hydrolase</fullName>
    </submittedName>
</protein>
<dbReference type="RefSeq" id="WP_166176816.1">
    <property type="nucleotide sequence ID" value="NZ_CP045119.1"/>
</dbReference>
<evidence type="ECO:0000256" key="3">
    <source>
        <dbReference type="ARBA" id="ARBA00023295"/>
    </source>
</evidence>
<feature type="domain" description="Mannosylglycerate hydrolase MGH1-like glycoside hydrolase" evidence="4">
    <location>
        <begin position="92"/>
        <end position="411"/>
    </location>
</feature>